<feature type="transmembrane region" description="Helical" evidence="2">
    <location>
        <begin position="12"/>
        <end position="32"/>
    </location>
</feature>
<evidence type="ECO:0000256" key="1">
    <source>
        <dbReference type="SAM" id="MobiDB-lite"/>
    </source>
</evidence>
<name>D3QC11_STANL</name>
<dbReference type="STRING" id="446470.Snas_5266"/>
<dbReference type="HOGENOM" id="CLU_876854_0_0_11"/>
<dbReference type="RefSeq" id="WP_013020471.1">
    <property type="nucleotide sequence ID" value="NC_013947.1"/>
</dbReference>
<organism evidence="3 4">
    <name type="scientific">Stackebrandtia nassauensis (strain DSM 44728 / CIP 108903 / NRRL B-16338 / NBRC 102104 / LLR-40K-21)</name>
    <dbReference type="NCBI Taxonomy" id="446470"/>
    <lineage>
        <taxon>Bacteria</taxon>
        <taxon>Bacillati</taxon>
        <taxon>Actinomycetota</taxon>
        <taxon>Actinomycetes</taxon>
        <taxon>Glycomycetales</taxon>
        <taxon>Glycomycetaceae</taxon>
        <taxon>Stackebrandtia</taxon>
    </lineage>
</organism>
<feature type="transmembrane region" description="Helical" evidence="2">
    <location>
        <begin position="158"/>
        <end position="180"/>
    </location>
</feature>
<dbReference type="AlphaFoldDB" id="D3QC11"/>
<dbReference type="Proteomes" id="UP000000844">
    <property type="component" value="Chromosome"/>
</dbReference>
<gene>
    <name evidence="3" type="ordered locus">Snas_5266</name>
</gene>
<feature type="transmembrane region" description="Helical" evidence="2">
    <location>
        <begin position="44"/>
        <end position="61"/>
    </location>
</feature>
<feature type="transmembrane region" description="Helical" evidence="2">
    <location>
        <begin position="68"/>
        <end position="93"/>
    </location>
</feature>
<keyword evidence="2" id="KW-0472">Membrane</keyword>
<dbReference type="OrthoDB" id="4207230at2"/>
<keyword evidence="4" id="KW-1185">Reference proteome</keyword>
<feature type="transmembrane region" description="Helical" evidence="2">
    <location>
        <begin position="99"/>
        <end position="121"/>
    </location>
</feature>
<dbReference type="eggNOG" id="ENOG5032UF7">
    <property type="taxonomic scope" value="Bacteria"/>
</dbReference>
<sequence>MIELWRRWPHWTPAAALAGSVLTTLTGVYWGLGGELGIPFSDCVVGWLIVGVGAFGVVAVVSRNAWLCWLAVVLLLASVFGLVMDLVMLLGVGQVDDSWGFAAKLIRATTLILLTGAALSFHHAAKGVCRRCGFDHADRTPRALRFPEPSQAPTGVRWTAYAGAAAFLPYIGCKAAWALGIKLGGWEGPDLVGVGGFQGLLARIGLDLTAVLGALAVFLVIALTRPWSQRWPRWTLALAGRRVPRWLPLTPAFLGASTLAPYGLIGAVALFFAPSASDGSPGWFAFVGMLAFGVPGIAMAVTGWSYLRRTRPRCEPTDAAHVSSEPAPAQPDGPSS</sequence>
<accession>D3QC11</accession>
<evidence type="ECO:0000313" key="4">
    <source>
        <dbReference type="Proteomes" id="UP000000844"/>
    </source>
</evidence>
<evidence type="ECO:0000313" key="3">
    <source>
        <dbReference type="EMBL" id="ADD44900.1"/>
    </source>
</evidence>
<feature type="transmembrane region" description="Helical" evidence="2">
    <location>
        <begin position="283"/>
        <end position="307"/>
    </location>
</feature>
<reference evidence="3 4" key="1">
    <citation type="journal article" date="2009" name="Stand. Genomic Sci.">
        <title>Complete genome sequence of Stackebrandtia nassauensis type strain (LLR-40K-21).</title>
        <authorList>
            <person name="Munk C."/>
            <person name="Lapidus A."/>
            <person name="Copeland A."/>
            <person name="Jando M."/>
            <person name="Mayilraj S."/>
            <person name="Glavina Del Rio T."/>
            <person name="Nolan M."/>
            <person name="Chen F."/>
            <person name="Lucas S."/>
            <person name="Tice H."/>
            <person name="Cheng J.F."/>
            <person name="Han C."/>
            <person name="Detter J.C."/>
            <person name="Bruce D."/>
            <person name="Goodwin L."/>
            <person name="Chain P."/>
            <person name="Pitluck S."/>
            <person name="Goker M."/>
            <person name="Ovchinikova G."/>
            <person name="Pati A."/>
            <person name="Ivanova N."/>
            <person name="Mavromatis K."/>
            <person name="Chen A."/>
            <person name="Palaniappan K."/>
            <person name="Land M."/>
            <person name="Hauser L."/>
            <person name="Chang Y.J."/>
            <person name="Jeffries C.D."/>
            <person name="Bristow J."/>
            <person name="Eisen J.A."/>
            <person name="Markowitz V."/>
            <person name="Hugenholtz P."/>
            <person name="Kyrpides N.C."/>
            <person name="Klenk H.P."/>
        </authorList>
    </citation>
    <scope>NUCLEOTIDE SEQUENCE [LARGE SCALE GENOMIC DNA]</scope>
    <source>
        <strain evidence="4">DSM 44728 / CIP 108903 / NRRL B-16338 / NBRC 102104 / LLR-40K-21</strain>
    </source>
</reference>
<feature type="transmembrane region" description="Helical" evidence="2">
    <location>
        <begin position="246"/>
        <end position="271"/>
    </location>
</feature>
<feature type="region of interest" description="Disordered" evidence="1">
    <location>
        <begin position="317"/>
        <end position="336"/>
    </location>
</feature>
<keyword evidence="2" id="KW-0812">Transmembrane</keyword>
<keyword evidence="2" id="KW-1133">Transmembrane helix</keyword>
<evidence type="ECO:0000256" key="2">
    <source>
        <dbReference type="SAM" id="Phobius"/>
    </source>
</evidence>
<protein>
    <submittedName>
        <fullName evidence="3">Uncharacterized protein</fullName>
    </submittedName>
</protein>
<feature type="transmembrane region" description="Helical" evidence="2">
    <location>
        <begin position="200"/>
        <end position="225"/>
    </location>
</feature>
<proteinExistence type="predicted"/>
<dbReference type="EMBL" id="CP001778">
    <property type="protein sequence ID" value="ADD44900.1"/>
    <property type="molecule type" value="Genomic_DNA"/>
</dbReference>
<dbReference type="KEGG" id="sna:Snas_5266"/>